<dbReference type="Proteomes" id="UP000094795">
    <property type="component" value="Unassembled WGS sequence"/>
</dbReference>
<feature type="transmembrane region" description="Helical" evidence="1">
    <location>
        <begin position="43"/>
        <end position="61"/>
    </location>
</feature>
<dbReference type="EMBL" id="LQZT01000006">
    <property type="protein sequence ID" value="OCW58469.1"/>
    <property type="molecule type" value="Genomic_DNA"/>
</dbReference>
<evidence type="ECO:0000313" key="3">
    <source>
        <dbReference type="Proteomes" id="UP000094795"/>
    </source>
</evidence>
<accession>A0A1C1YYH6</accession>
<reference evidence="2 3" key="1">
    <citation type="submission" date="2015-12" db="EMBL/GenBank/DDBJ databases">
        <authorList>
            <person name="Shamseldin A."/>
            <person name="Moawad H."/>
            <person name="Abd El-Rahim W.M."/>
            <person name="Sadowsky M.J."/>
        </authorList>
    </citation>
    <scope>NUCLEOTIDE SEQUENCE [LARGE SCALE GENOMIC DNA]</scope>
    <source>
        <strain evidence="2 3">JC234</strain>
    </source>
</reference>
<proteinExistence type="predicted"/>
<gene>
    <name evidence="2" type="ORF">AWJ14_18395</name>
</gene>
<sequence length="92" mass="9770">MWPDWLLAFVVDGRIALLSLAVIALEAVLIGLFLRRRVALGRLLLTMASGAALLCALYASLSGASAGMVAVWLVVALFAHAADMLTRIFGRS</sequence>
<evidence type="ECO:0000313" key="2">
    <source>
        <dbReference type="EMBL" id="OCW58469.1"/>
    </source>
</evidence>
<comment type="caution">
    <text evidence="2">The sequence shown here is derived from an EMBL/GenBank/DDBJ whole genome shotgun (WGS) entry which is preliminary data.</text>
</comment>
<evidence type="ECO:0000256" key="1">
    <source>
        <dbReference type="SAM" id="Phobius"/>
    </source>
</evidence>
<dbReference type="RefSeq" id="WP_066176412.1">
    <property type="nucleotide sequence ID" value="NZ_LQZT01000006.1"/>
</dbReference>
<keyword evidence="1" id="KW-0472">Membrane</keyword>
<dbReference type="STRING" id="1480615.AWJ14_18395"/>
<protein>
    <submittedName>
        <fullName evidence="2">Uncharacterized protein</fullName>
    </submittedName>
</protein>
<feature type="transmembrane region" description="Helical" evidence="1">
    <location>
        <begin position="67"/>
        <end position="86"/>
    </location>
</feature>
<keyword evidence="1" id="KW-1133">Transmembrane helix</keyword>
<keyword evidence="1" id="KW-0812">Transmembrane</keyword>
<organism evidence="2 3">
    <name type="scientific">Hoeflea olei</name>
    <dbReference type="NCBI Taxonomy" id="1480615"/>
    <lineage>
        <taxon>Bacteria</taxon>
        <taxon>Pseudomonadati</taxon>
        <taxon>Pseudomonadota</taxon>
        <taxon>Alphaproteobacteria</taxon>
        <taxon>Hyphomicrobiales</taxon>
        <taxon>Rhizobiaceae</taxon>
        <taxon>Hoeflea</taxon>
    </lineage>
</organism>
<keyword evidence="3" id="KW-1185">Reference proteome</keyword>
<name>A0A1C1YYH6_9HYPH</name>
<feature type="transmembrane region" description="Helical" evidence="1">
    <location>
        <begin position="15"/>
        <end position="34"/>
    </location>
</feature>
<dbReference type="AlphaFoldDB" id="A0A1C1YYH6"/>